<evidence type="ECO:0000256" key="1">
    <source>
        <dbReference type="SAM" id="MobiDB-lite"/>
    </source>
</evidence>
<dbReference type="InterPro" id="IPR007590">
    <property type="entry name" value="Saf4/Yju2"/>
</dbReference>
<dbReference type="OrthoDB" id="674963at2759"/>
<dbReference type="STRING" id="63057.A0A2P5G179"/>
<evidence type="ECO:0000313" key="3">
    <source>
        <dbReference type="Proteomes" id="UP000237000"/>
    </source>
</evidence>
<dbReference type="Pfam" id="PF04502">
    <property type="entry name" value="Saf4_Yju2"/>
    <property type="match status" value="1"/>
</dbReference>
<feature type="compositionally biased region" description="Polar residues" evidence="1">
    <location>
        <begin position="201"/>
        <end position="210"/>
    </location>
</feature>
<keyword evidence="3" id="KW-1185">Reference proteome</keyword>
<dbReference type="AlphaFoldDB" id="A0A2P5G179"/>
<feature type="compositionally biased region" description="Low complexity" evidence="1">
    <location>
        <begin position="187"/>
        <end position="200"/>
    </location>
</feature>
<dbReference type="PANTHER" id="PTHR12111">
    <property type="entry name" value="SPLICING FACTOR YJU2"/>
    <property type="match status" value="1"/>
</dbReference>
<protein>
    <submittedName>
        <fullName evidence="2">CWC16 protein</fullName>
    </submittedName>
</protein>
<dbReference type="InParanoid" id="A0A2P5G179"/>
<proteinExistence type="predicted"/>
<dbReference type="Proteomes" id="UP000237000">
    <property type="component" value="Unassembled WGS sequence"/>
</dbReference>
<feature type="region of interest" description="Disordered" evidence="1">
    <location>
        <begin position="187"/>
        <end position="210"/>
    </location>
</feature>
<sequence length="210" mass="24409">MKQQQIKVRSMLSMSTRCKTCGNYMSRGTKFNSRKEKVMGDKYLACIQKYRLYSKCTRCSAEFSILTDPQNSDYIVESGATRNFEAYYYYIYNDEKRKREEADQEDGMQSLEHKALDSKRAMDIISSLDEMISMKARRATLTQDALLQSLHRTSTSAARKKLLEEEEKEKEKDEALIKSIIFRNKSPRTTTTCSSTTPSTIRNNYNRAKQ</sequence>
<comment type="caution">
    <text evidence="2">The sequence shown here is derived from an EMBL/GenBank/DDBJ whole genome shotgun (WGS) entry which is preliminary data.</text>
</comment>
<dbReference type="PANTHER" id="PTHR12111:SF1">
    <property type="entry name" value="SPLICING FACTOR YJU2"/>
    <property type="match status" value="1"/>
</dbReference>
<dbReference type="GO" id="GO:0000398">
    <property type="term" value="P:mRNA splicing, via spliceosome"/>
    <property type="evidence" value="ECO:0007669"/>
    <property type="project" value="InterPro"/>
</dbReference>
<dbReference type="GO" id="GO:0071006">
    <property type="term" value="C:U2-type catalytic step 1 spliceosome"/>
    <property type="evidence" value="ECO:0007669"/>
    <property type="project" value="TreeGrafter"/>
</dbReference>
<accession>A0A2P5G179</accession>
<organism evidence="2 3">
    <name type="scientific">Trema orientale</name>
    <name type="common">Charcoal tree</name>
    <name type="synonym">Celtis orientalis</name>
    <dbReference type="NCBI Taxonomy" id="63057"/>
    <lineage>
        <taxon>Eukaryota</taxon>
        <taxon>Viridiplantae</taxon>
        <taxon>Streptophyta</taxon>
        <taxon>Embryophyta</taxon>
        <taxon>Tracheophyta</taxon>
        <taxon>Spermatophyta</taxon>
        <taxon>Magnoliopsida</taxon>
        <taxon>eudicotyledons</taxon>
        <taxon>Gunneridae</taxon>
        <taxon>Pentapetalae</taxon>
        <taxon>rosids</taxon>
        <taxon>fabids</taxon>
        <taxon>Rosales</taxon>
        <taxon>Cannabaceae</taxon>
        <taxon>Trema</taxon>
    </lineage>
</organism>
<evidence type="ECO:0000313" key="2">
    <source>
        <dbReference type="EMBL" id="POO03785.1"/>
    </source>
</evidence>
<name>A0A2P5G179_TREOI</name>
<gene>
    <name evidence="2" type="ORF">TorRG33x02_000890</name>
</gene>
<dbReference type="EMBL" id="JXTC01000001">
    <property type="protein sequence ID" value="POO03785.1"/>
    <property type="molecule type" value="Genomic_DNA"/>
</dbReference>
<reference evidence="3" key="1">
    <citation type="submission" date="2016-06" db="EMBL/GenBank/DDBJ databases">
        <title>Parallel loss of symbiosis genes in relatives of nitrogen-fixing non-legume Parasponia.</title>
        <authorList>
            <person name="Van Velzen R."/>
            <person name="Holmer R."/>
            <person name="Bu F."/>
            <person name="Rutten L."/>
            <person name="Van Zeijl A."/>
            <person name="Liu W."/>
            <person name="Santuari L."/>
            <person name="Cao Q."/>
            <person name="Sharma T."/>
            <person name="Shen D."/>
            <person name="Roswanjaya Y."/>
            <person name="Wardhani T."/>
            <person name="Kalhor M.S."/>
            <person name="Jansen J."/>
            <person name="Van den Hoogen J."/>
            <person name="Gungor B."/>
            <person name="Hartog M."/>
            <person name="Hontelez J."/>
            <person name="Verver J."/>
            <person name="Yang W.-C."/>
            <person name="Schijlen E."/>
            <person name="Repin R."/>
            <person name="Schilthuizen M."/>
            <person name="Schranz E."/>
            <person name="Heidstra R."/>
            <person name="Miyata K."/>
            <person name="Fedorova E."/>
            <person name="Kohlen W."/>
            <person name="Bisseling T."/>
            <person name="Smit S."/>
            <person name="Geurts R."/>
        </authorList>
    </citation>
    <scope>NUCLEOTIDE SEQUENCE [LARGE SCALE GENOMIC DNA]</scope>
    <source>
        <strain evidence="3">cv. RG33-2</strain>
    </source>
</reference>